<keyword evidence="1" id="KW-0175">Coiled coil</keyword>
<dbReference type="Pfam" id="PF07887">
    <property type="entry name" value="Calmodulin_bind"/>
    <property type="match status" value="1"/>
</dbReference>
<proteinExistence type="predicted"/>
<dbReference type="GO" id="GO:0005516">
    <property type="term" value="F:calmodulin binding"/>
    <property type="evidence" value="ECO:0007669"/>
    <property type="project" value="InterPro"/>
</dbReference>
<dbReference type="InterPro" id="IPR012416">
    <property type="entry name" value="CBP60"/>
</dbReference>
<evidence type="ECO:0000256" key="2">
    <source>
        <dbReference type="SAM" id="MobiDB-lite"/>
    </source>
</evidence>
<reference evidence="5" key="2">
    <citation type="submission" date="2023-02" db="EMBL/GenBank/DDBJ databases">
        <authorList>
            <person name="Swenson N.G."/>
            <person name="Wegrzyn J.L."/>
            <person name="Mcevoy S.L."/>
        </authorList>
    </citation>
    <scope>NUCLEOTIDE SEQUENCE</scope>
    <source>
        <strain evidence="5">91603</strain>
        <tissue evidence="5">Leaf</tissue>
    </source>
</reference>
<dbReference type="Proteomes" id="UP001064489">
    <property type="component" value="Chromosome 3"/>
</dbReference>
<accession>A0AAD5J3U4</accession>
<dbReference type="GO" id="GO:0080142">
    <property type="term" value="P:regulation of salicylic acid biosynthetic process"/>
    <property type="evidence" value="ECO:0007669"/>
    <property type="project" value="TreeGrafter"/>
</dbReference>
<evidence type="ECO:0000313" key="6">
    <source>
        <dbReference type="Proteomes" id="UP001064489"/>
    </source>
</evidence>
<gene>
    <name evidence="5" type="ORF">LWI28_000738</name>
</gene>
<feature type="coiled-coil region" evidence="1">
    <location>
        <begin position="101"/>
        <end position="161"/>
    </location>
</feature>
<dbReference type="GO" id="GO:0003700">
    <property type="term" value="F:DNA-binding transcription factor activity"/>
    <property type="evidence" value="ECO:0007669"/>
    <property type="project" value="TreeGrafter"/>
</dbReference>
<dbReference type="InterPro" id="IPR046831">
    <property type="entry name" value="Calmodulin_bind_N"/>
</dbReference>
<dbReference type="Pfam" id="PF20451">
    <property type="entry name" value="Calmod_bind_M"/>
    <property type="match status" value="1"/>
</dbReference>
<keyword evidence="6" id="KW-1185">Reference proteome</keyword>
<dbReference type="PANTHER" id="PTHR31713:SF43">
    <property type="entry name" value="CALMODULIN-BINDING PROTEIN 60 G"/>
    <property type="match status" value="1"/>
</dbReference>
<dbReference type="AlphaFoldDB" id="A0AAD5J3U4"/>
<dbReference type="PANTHER" id="PTHR31713">
    <property type="entry name" value="OS02G0177800 PROTEIN"/>
    <property type="match status" value="1"/>
</dbReference>
<feature type="domain" description="Calmodulin binding protein-like N-terminal" evidence="3">
    <location>
        <begin position="183"/>
        <end position="337"/>
    </location>
</feature>
<dbReference type="GO" id="GO:0005634">
    <property type="term" value="C:nucleus"/>
    <property type="evidence" value="ECO:0007669"/>
    <property type="project" value="TreeGrafter"/>
</dbReference>
<name>A0AAD5J3U4_ACENE</name>
<evidence type="ECO:0000259" key="4">
    <source>
        <dbReference type="Pfam" id="PF20451"/>
    </source>
</evidence>
<evidence type="ECO:0000256" key="1">
    <source>
        <dbReference type="SAM" id="Coils"/>
    </source>
</evidence>
<dbReference type="InterPro" id="IPR046830">
    <property type="entry name" value="Calmod_bind_M"/>
</dbReference>
<comment type="caution">
    <text evidence="5">The sequence shown here is derived from an EMBL/GenBank/DDBJ whole genome shotgun (WGS) entry which is preliminary data.</text>
</comment>
<dbReference type="GO" id="GO:0043565">
    <property type="term" value="F:sequence-specific DNA binding"/>
    <property type="evidence" value="ECO:0007669"/>
    <property type="project" value="TreeGrafter"/>
</dbReference>
<dbReference type="EMBL" id="JAJSOW010000100">
    <property type="protein sequence ID" value="KAI9184747.1"/>
    <property type="molecule type" value="Genomic_DNA"/>
</dbReference>
<feature type="compositionally biased region" description="Polar residues" evidence="2">
    <location>
        <begin position="448"/>
        <end position="462"/>
    </location>
</feature>
<protein>
    <submittedName>
        <fullName evidence="5">Uncharacterized protein</fullName>
    </submittedName>
</protein>
<feature type="compositionally biased region" description="Low complexity" evidence="2">
    <location>
        <begin position="436"/>
        <end position="447"/>
    </location>
</feature>
<feature type="domain" description="Calmodulin binding protein central" evidence="4">
    <location>
        <begin position="344"/>
        <end position="400"/>
    </location>
</feature>
<evidence type="ECO:0000259" key="3">
    <source>
        <dbReference type="Pfam" id="PF07887"/>
    </source>
</evidence>
<sequence length="533" mass="61055">MGVGSIGVKKGLLTATTGWTYFKRLCRYCKEYKVSFDIMRIDLDDVFSALRQLGKTVGDLEMQEKCQETNQTMQENVNPRLVQEKRLKKRAMEPLKEPLEMRELNVQMREMKLEMREILEIERKEMAKKMQEMQEMYQEKYQEMYQEMQELKLKVQAMTKNMQENVNPRTALDHHITRSEGELQLLFVNELHDAIFTMDKIRDRHGGYVKIKLINTANDGLTVKKGHLSSTEIEIVVLEGDFGFGGNENWTNEEFNAKIIYTKTGSKLPLVKGKVKIKLTDGVGTIEDLSFSDNSNCTSSKKSLYGKKFRLGARAIGLGMGVRIKEARSEAFAVRHHRAKETHLKKIENDGKFHATLIAHGILTKSDVKLKHMYEKNPDELRREIFKGCSNNEWDAFVQHIIRIVDDANSNHLRIQEAEAIYNTGTTGPPLHQGMQNNSNCASSSQQPENLQEPQAMSTSPTQVRAQLVHSIDIHQPPNNGDSFCPLSTYHMAQSAAPHLQNDLRCFLYGSYDPMNESNDHGYFEKEPANYII</sequence>
<evidence type="ECO:0000313" key="5">
    <source>
        <dbReference type="EMBL" id="KAI9184747.1"/>
    </source>
</evidence>
<feature type="region of interest" description="Disordered" evidence="2">
    <location>
        <begin position="432"/>
        <end position="462"/>
    </location>
</feature>
<reference evidence="5" key="1">
    <citation type="journal article" date="2022" name="Plant J.">
        <title>Strategies of tolerance reflected in two North American maple genomes.</title>
        <authorList>
            <person name="McEvoy S.L."/>
            <person name="Sezen U.U."/>
            <person name="Trouern-Trend A."/>
            <person name="McMahon S.M."/>
            <person name="Schaberg P.G."/>
            <person name="Yang J."/>
            <person name="Wegrzyn J.L."/>
            <person name="Swenson N.G."/>
        </authorList>
    </citation>
    <scope>NUCLEOTIDE SEQUENCE</scope>
    <source>
        <strain evidence="5">91603</strain>
    </source>
</reference>
<organism evidence="5 6">
    <name type="scientific">Acer negundo</name>
    <name type="common">Box elder</name>
    <dbReference type="NCBI Taxonomy" id="4023"/>
    <lineage>
        <taxon>Eukaryota</taxon>
        <taxon>Viridiplantae</taxon>
        <taxon>Streptophyta</taxon>
        <taxon>Embryophyta</taxon>
        <taxon>Tracheophyta</taxon>
        <taxon>Spermatophyta</taxon>
        <taxon>Magnoliopsida</taxon>
        <taxon>eudicotyledons</taxon>
        <taxon>Gunneridae</taxon>
        <taxon>Pentapetalae</taxon>
        <taxon>rosids</taxon>
        <taxon>malvids</taxon>
        <taxon>Sapindales</taxon>
        <taxon>Sapindaceae</taxon>
        <taxon>Hippocastanoideae</taxon>
        <taxon>Acereae</taxon>
        <taxon>Acer</taxon>
    </lineage>
</organism>